<protein>
    <submittedName>
        <fullName evidence="2">SdpI family protein</fullName>
    </submittedName>
</protein>
<reference evidence="2" key="1">
    <citation type="submission" date="2021-01" db="EMBL/GenBank/DDBJ databases">
        <title>Genome public.</title>
        <authorList>
            <person name="Liu C."/>
            <person name="Sun Q."/>
        </authorList>
    </citation>
    <scope>NUCLEOTIDE SEQUENCE</scope>
    <source>
        <strain evidence="2">YIM B02565</strain>
    </source>
</reference>
<feature type="transmembrane region" description="Helical" evidence="1">
    <location>
        <begin position="77"/>
        <end position="93"/>
    </location>
</feature>
<comment type="caution">
    <text evidence="2">The sequence shown here is derived from an EMBL/GenBank/DDBJ whole genome shotgun (WGS) entry which is preliminary data.</text>
</comment>
<proteinExistence type="predicted"/>
<feature type="transmembrane region" description="Helical" evidence="1">
    <location>
        <begin position="48"/>
        <end position="71"/>
    </location>
</feature>
<keyword evidence="3" id="KW-1185">Reference proteome</keyword>
<evidence type="ECO:0000256" key="1">
    <source>
        <dbReference type="SAM" id="Phobius"/>
    </source>
</evidence>
<dbReference type="AlphaFoldDB" id="A0A937FH63"/>
<gene>
    <name evidence="2" type="ORF">JK634_14815</name>
</gene>
<dbReference type="RefSeq" id="WP_202768451.1">
    <property type="nucleotide sequence ID" value="NZ_JAESWA010000023.1"/>
</dbReference>
<name>A0A937FH63_9CLOT</name>
<feature type="transmembrane region" description="Helical" evidence="1">
    <location>
        <begin position="6"/>
        <end position="28"/>
    </location>
</feature>
<organism evidence="2 3">
    <name type="scientific">Clostridium paridis</name>
    <dbReference type="NCBI Taxonomy" id="2803863"/>
    <lineage>
        <taxon>Bacteria</taxon>
        <taxon>Bacillati</taxon>
        <taxon>Bacillota</taxon>
        <taxon>Clostridia</taxon>
        <taxon>Eubacteriales</taxon>
        <taxon>Clostridiaceae</taxon>
        <taxon>Clostridium</taxon>
    </lineage>
</organism>
<dbReference type="Proteomes" id="UP000623681">
    <property type="component" value="Unassembled WGS sequence"/>
</dbReference>
<dbReference type="Pfam" id="PF13630">
    <property type="entry name" value="SdpI"/>
    <property type="match status" value="1"/>
</dbReference>
<keyword evidence="1" id="KW-1133">Transmembrane helix</keyword>
<accession>A0A937FH63</accession>
<evidence type="ECO:0000313" key="2">
    <source>
        <dbReference type="EMBL" id="MBL4933083.1"/>
    </source>
</evidence>
<sequence length="109" mass="12522">MLYVVSIIFIIVGLIFKAFPPQKINSVYGHRTNFSMKNQDTWDEAQRYSAISLITFGFTLLIIAFILNALIKNTSEIFQGTILLIGALIMLFFDEMHLRKVFNNDGTRK</sequence>
<evidence type="ECO:0000313" key="3">
    <source>
        <dbReference type="Proteomes" id="UP000623681"/>
    </source>
</evidence>
<dbReference type="InterPro" id="IPR025962">
    <property type="entry name" value="SdpI/YhfL"/>
</dbReference>
<keyword evidence="1" id="KW-0472">Membrane</keyword>
<dbReference type="EMBL" id="JAESWA010000023">
    <property type="protein sequence ID" value="MBL4933083.1"/>
    <property type="molecule type" value="Genomic_DNA"/>
</dbReference>
<keyword evidence="1" id="KW-0812">Transmembrane</keyword>